<proteinExistence type="predicted"/>
<dbReference type="PANTHER" id="PTHR12977">
    <property type="entry name" value="SUPPRESSOR OF VARIEGATION 4-20-RELATED"/>
    <property type="match status" value="1"/>
</dbReference>
<dbReference type="InterPro" id="IPR044426">
    <property type="entry name" value="Suv4-20_SET"/>
</dbReference>
<evidence type="ECO:0000256" key="8">
    <source>
        <dbReference type="ARBA" id="ARBA00022691"/>
    </source>
</evidence>
<dbReference type="SMART" id="SM00317">
    <property type="entry name" value="SET"/>
    <property type="match status" value="1"/>
</dbReference>
<dbReference type="Gene3D" id="2.170.270.10">
    <property type="entry name" value="SET domain"/>
    <property type="match status" value="1"/>
</dbReference>
<dbReference type="GO" id="GO:0140941">
    <property type="term" value="F:histone H4K20me methyltransferase activity"/>
    <property type="evidence" value="ECO:0007669"/>
    <property type="project" value="UniProtKB-EC"/>
</dbReference>
<dbReference type="InterPro" id="IPR025790">
    <property type="entry name" value="Suv4-20_animal"/>
</dbReference>
<dbReference type="InterPro" id="IPR046341">
    <property type="entry name" value="SET_dom_sf"/>
</dbReference>
<dbReference type="PROSITE" id="PS51570">
    <property type="entry name" value="SAM_MT43_SUVAR420_2"/>
    <property type="match status" value="1"/>
</dbReference>
<dbReference type="GO" id="GO:0032259">
    <property type="term" value="P:methylation"/>
    <property type="evidence" value="ECO:0007669"/>
    <property type="project" value="UniProtKB-KW"/>
</dbReference>
<dbReference type="AlphaFoldDB" id="A0A9P0E4V0"/>
<comment type="catalytic activity">
    <reaction evidence="13">
        <text>N(6)-methyl-L-lysyl(20)-[histone H4] + S-adenosyl-L-methionine = N(6),N(6)-dimethyl-L-lysyl(20)-[histone H4] + S-adenosyl-L-homocysteine + H(+)</text>
        <dbReference type="Rhea" id="RHEA:60348"/>
        <dbReference type="Rhea" id="RHEA-COMP:15555"/>
        <dbReference type="Rhea" id="RHEA-COMP:15556"/>
        <dbReference type="ChEBI" id="CHEBI:15378"/>
        <dbReference type="ChEBI" id="CHEBI:57856"/>
        <dbReference type="ChEBI" id="CHEBI:59789"/>
        <dbReference type="ChEBI" id="CHEBI:61929"/>
        <dbReference type="ChEBI" id="CHEBI:61976"/>
        <dbReference type="EC" id="2.1.1.362"/>
    </reaction>
</comment>
<dbReference type="Pfam" id="PF00856">
    <property type="entry name" value="SET"/>
    <property type="match status" value="1"/>
</dbReference>
<evidence type="ECO:0000256" key="16">
    <source>
        <dbReference type="SAM" id="MobiDB-lite"/>
    </source>
</evidence>
<evidence type="ECO:0000256" key="2">
    <source>
        <dbReference type="ARBA" id="ARBA00004286"/>
    </source>
</evidence>
<evidence type="ECO:0000256" key="13">
    <source>
        <dbReference type="ARBA" id="ARBA00051837"/>
    </source>
</evidence>
<evidence type="ECO:0000256" key="1">
    <source>
        <dbReference type="ARBA" id="ARBA00004123"/>
    </source>
</evidence>
<gene>
    <name evidence="18" type="ORF">NEZAVI_LOCUS2019</name>
</gene>
<dbReference type="InterPro" id="IPR001214">
    <property type="entry name" value="SET_dom"/>
</dbReference>
<protein>
    <recommendedName>
        <fullName evidence="15">Histone-lysine N-methyltransferase Suv4-20</fullName>
        <ecNumber evidence="3">2.1.1.362</ecNumber>
    </recommendedName>
</protein>
<evidence type="ECO:0000256" key="3">
    <source>
        <dbReference type="ARBA" id="ARBA00012188"/>
    </source>
</evidence>
<sequence length="634" mass="72819">MVVASGQLKIHTTAGMSPRELSENDDIATSIVLDPYLGFVTHKMNVRYRPIRPIKANKDELKQIIEEFKREQNYEVTYKKLLNGDWLPRSCHVRSKLQQQRLEQHIYRYLRVFDKDSGFIIEPCYRYSLEGQKGAKISATKKWLKNEKISCLVGCIAELTEEEENQLLRPGKNDFSVMFSCRKNCAQLWLGPAAFINHDCRANCKFVATGRDTACVKVLRDIEVGEEITCFYGEDFFGDGNMYCECETCERRGTGAFAKDRSGSNEELTNSGYRLRETDNRINRTKTHRQNNHVSPTPPKPEPPPPPENKSNGVVVTPLSIRELRQKGMTKYDAEMLIAQGCQFSDIGEAARKTPDGKGNLTASRGEESSSRRNLRNKPRPSVEEKKNEEEERKTESATTQPNPTLEVIPEDTAPSSGYDSQSDKPDDDSVKNEESEKQFCVNRCKRNLSDRFDEDKDESKNKVLRTPSIKHVTRRKSSDKNCDSVKDIYEFSDESEGGPPALRGAKPPQPEKRSLKLTLRMKRSPMLDEVIESGNWSEDSFEPQYEVLRVEGVDIDTHRKKKHKTKDREHRKKKTKIDKYPPLLHTPLKRLRLILGNETRTINFPVTAQQELVHDQAALFKNARNLRKMRIFR</sequence>
<feature type="compositionally biased region" description="Pro residues" evidence="16">
    <location>
        <begin position="296"/>
        <end position="308"/>
    </location>
</feature>
<dbReference type="InterPro" id="IPR041938">
    <property type="entry name" value="Hist-Lys_N-MTase_N"/>
</dbReference>
<dbReference type="GO" id="GO:0005634">
    <property type="term" value="C:nucleus"/>
    <property type="evidence" value="ECO:0007669"/>
    <property type="project" value="UniProtKB-SubCell"/>
</dbReference>
<dbReference type="Proteomes" id="UP001152798">
    <property type="component" value="Chromosome 1"/>
</dbReference>
<comment type="subcellular location">
    <subcellularLocation>
        <location evidence="2">Chromosome</location>
    </subcellularLocation>
    <subcellularLocation>
        <location evidence="1">Nucleus</location>
    </subcellularLocation>
</comment>
<feature type="domain" description="SET" evidence="17">
    <location>
        <begin position="122"/>
        <end position="233"/>
    </location>
</feature>
<evidence type="ECO:0000259" key="17">
    <source>
        <dbReference type="PROSITE" id="PS50280"/>
    </source>
</evidence>
<feature type="region of interest" description="Disordered" evidence="16">
    <location>
        <begin position="349"/>
        <end position="517"/>
    </location>
</feature>
<evidence type="ECO:0000256" key="10">
    <source>
        <dbReference type="ARBA" id="ARBA00023015"/>
    </source>
</evidence>
<evidence type="ECO:0000256" key="15">
    <source>
        <dbReference type="ARBA" id="ARBA00071597"/>
    </source>
</evidence>
<dbReference type="InterPro" id="IPR039977">
    <property type="entry name" value="Suv4-20/Set9"/>
</dbReference>
<feature type="compositionally biased region" description="Basic and acidic residues" evidence="16">
    <location>
        <begin position="422"/>
        <end position="438"/>
    </location>
</feature>
<dbReference type="FunFam" id="1.10.10.1700:FF:000001">
    <property type="entry name" value="Histone-lysine N-methyltransferase"/>
    <property type="match status" value="1"/>
</dbReference>
<evidence type="ECO:0000256" key="7">
    <source>
        <dbReference type="ARBA" id="ARBA00022679"/>
    </source>
</evidence>
<keyword evidence="19" id="KW-1185">Reference proteome</keyword>
<evidence type="ECO:0000256" key="5">
    <source>
        <dbReference type="ARBA" id="ARBA00022491"/>
    </source>
</evidence>
<evidence type="ECO:0000256" key="14">
    <source>
        <dbReference type="ARBA" id="ARBA00052814"/>
    </source>
</evidence>
<keyword evidence="11" id="KW-0804">Transcription</keyword>
<keyword evidence="12" id="KW-0539">Nucleus</keyword>
<comment type="catalytic activity">
    <reaction evidence="14">
        <text>N(6),N(6)-dimethyl-L-lysyl(20)-[histone H4] + S-adenosyl-L-methionine = N(6),N(6),N(6)-trimethyl-L-lysyl(20)-[histone H4] + S-adenosyl-L-homocysteine + H(+)</text>
        <dbReference type="Rhea" id="RHEA:61992"/>
        <dbReference type="Rhea" id="RHEA-COMP:15556"/>
        <dbReference type="Rhea" id="RHEA-COMP:15998"/>
        <dbReference type="ChEBI" id="CHEBI:15378"/>
        <dbReference type="ChEBI" id="CHEBI:57856"/>
        <dbReference type="ChEBI" id="CHEBI:59789"/>
        <dbReference type="ChEBI" id="CHEBI:61961"/>
        <dbReference type="ChEBI" id="CHEBI:61976"/>
    </reaction>
</comment>
<feature type="compositionally biased region" description="Basic and acidic residues" evidence="16">
    <location>
        <begin position="448"/>
        <end position="462"/>
    </location>
</feature>
<dbReference type="PANTHER" id="PTHR12977:SF4">
    <property type="entry name" value="HISTONE-LYSINE N-METHYLTRANSFERASE KMT5B"/>
    <property type="match status" value="1"/>
</dbReference>
<keyword evidence="6" id="KW-0489">Methyltransferase</keyword>
<dbReference type="PROSITE" id="PS50280">
    <property type="entry name" value="SET"/>
    <property type="match status" value="1"/>
</dbReference>
<name>A0A9P0E4V0_NEZVI</name>
<evidence type="ECO:0000256" key="9">
    <source>
        <dbReference type="ARBA" id="ARBA00022853"/>
    </source>
</evidence>
<keyword evidence="4" id="KW-0158">Chromosome</keyword>
<keyword evidence="5" id="KW-0678">Repressor</keyword>
<feature type="compositionally biased region" description="Basic and acidic residues" evidence="16">
    <location>
        <begin position="477"/>
        <end position="490"/>
    </location>
</feature>
<evidence type="ECO:0000256" key="11">
    <source>
        <dbReference type="ARBA" id="ARBA00023163"/>
    </source>
</evidence>
<dbReference type="GO" id="GO:0005694">
    <property type="term" value="C:chromosome"/>
    <property type="evidence" value="ECO:0007669"/>
    <property type="project" value="UniProtKB-SubCell"/>
</dbReference>
<dbReference type="Gene3D" id="1.10.10.1700">
    <property type="entry name" value="Histone-lysine N-methyltransferase"/>
    <property type="match status" value="1"/>
</dbReference>
<evidence type="ECO:0000313" key="18">
    <source>
        <dbReference type="EMBL" id="CAH1390905.1"/>
    </source>
</evidence>
<evidence type="ECO:0000256" key="12">
    <source>
        <dbReference type="ARBA" id="ARBA00023242"/>
    </source>
</evidence>
<evidence type="ECO:0000256" key="4">
    <source>
        <dbReference type="ARBA" id="ARBA00022454"/>
    </source>
</evidence>
<keyword evidence="7" id="KW-0808">Transferase</keyword>
<evidence type="ECO:0000256" key="6">
    <source>
        <dbReference type="ARBA" id="ARBA00022603"/>
    </source>
</evidence>
<reference evidence="18" key="1">
    <citation type="submission" date="2022-01" db="EMBL/GenBank/DDBJ databases">
        <authorList>
            <person name="King R."/>
        </authorList>
    </citation>
    <scope>NUCLEOTIDE SEQUENCE</scope>
</reference>
<keyword evidence="10" id="KW-0805">Transcription regulation</keyword>
<dbReference type="FunFam" id="2.170.270.10:FF:000006">
    <property type="entry name" value="Histone-lysine N-methyltransferase"/>
    <property type="match status" value="1"/>
</dbReference>
<dbReference type="EC" id="2.1.1.362" evidence="3"/>
<evidence type="ECO:0000313" key="19">
    <source>
        <dbReference type="Proteomes" id="UP001152798"/>
    </source>
</evidence>
<keyword evidence="9" id="KW-0156">Chromatin regulator</keyword>
<feature type="region of interest" description="Disordered" evidence="16">
    <location>
        <begin position="257"/>
        <end position="315"/>
    </location>
</feature>
<feature type="compositionally biased region" description="Basic and acidic residues" evidence="16">
    <location>
        <begin position="381"/>
        <end position="396"/>
    </location>
</feature>
<dbReference type="EMBL" id="OV725077">
    <property type="protein sequence ID" value="CAH1390905.1"/>
    <property type="molecule type" value="Genomic_DNA"/>
</dbReference>
<organism evidence="18 19">
    <name type="scientific">Nezara viridula</name>
    <name type="common">Southern green stink bug</name>
    <name type="synonym">Cimex viridulus</name>
    <dbReference type="NCBI Taxonomy" id="85310"/>
    <lineage>
        <taxon>Eukaryota</taxon>
        <taxon>Metazoa</taxon>
        <taxon>Ecdysozoa</taxon>
        <taxon>Arthropoda</taxon>
        <taxon>Hexapoda</taxon>
        <taxon>Insecta</taxon>
        <taxon>Pterygota</taxon>
        <taxon>Neoptera</taxon>
        <taxon>Paraneoptera</taxon>
        <taxon>Hemiptera</taxon>
        <taxon>Heteroptera</taxon>
        <taxon>Panheteroptera</taxon>
        <taxon>Pentatomomorpha</taxon>
        <taxon>Pentatomoidea</taxon>
        <taxon>Pentatomidae</taxon>
        <taxon>Pentatominae</taxon>
        <taxon>Nezara</taxon>
    </lineage>
</organism>
<dbReference type="OrthoDB" id="6627536at2759"/>
<dbReference type="CDD" id="cd19186">
    <property type="entry name" value="SET_Suv4-20"/>
    <property type="match status" value="1"/>
</dbReference>
<dbReference type="SUPFAM" id="SSF82199">
    <property type="entry name" value="SET domain"/>
    <property type="match status" value="1"/>
</dbReference>
<accession>A0A9P0E4V0</accession>
<keyword evidence="8" id="KW-0949">S-adenosyl-L-methionine</keyword>